<keyword evidence="3" id="KW-1185">Reference proteome</keyword>
<feature type="transmembrane region" description="Helical" evidence="1">
    <location>
        <begin position="97"/>
        <end position="118"/>
    </location>
</feature>
<dbReference type="RefSeq" id="WP_008212654.1">
    <property type="nucleotide sequence ID" value="NZ_JH414968.1"/>
</dbReference>
<dbReference type="EMBL" id="AGEY01000073">
    <property type="protein sequence ID" value="EHL98450.1"/>
    <property type="molecule type" value="Genomic_DNA"/>
</dbReference>
<protein>
    <recommendedName>
        <fullName evidence="4">Integral membrane protein</fullName>
    </recommendedName>
</protein>
<feature type="transmembrane region" description="Helical" evidence="1">
    <location>
        <begin position="9"/>
        <end position="30"/>
    </location>
</feature>
<evidence type="ECO:0000313" key="2">
    <source>
        <dbReference type="EMBL" id="EHL98450.1"/>
    </source>
</evidence>
<dbReference type="AlphaFoldDB" id="G9ZP39"/>
<feature type="transmembrane region" description="Helical" evidence="1">
    <location>
        <begin position="42"/>
        <end position="62"/>
    </location>
</feature>
<dbReference type="eggNOG" id="ENOG5030A5T">
    <property type="taxonomic scope" value="Bacteria"/>
</dbReference>
<feature type="transmembrane region" description="Helical" evidence="1">
    <location>
        <begin position="69"/>
        <end position="91"/>
    </location>
</feature>
<dbReference type="STRING" id="797515.HMPREF9103_01493"/>
<organism evidence="2 3">
    <name type="scientific">Lentilactobacillus parafarraginis F0439</name>
    <dbReference type="NCBI Taxonomy" id="797515"/>
    <lineage>
        <taxon>Bacteria</taxon>
        <taxon>Bacillati</taxon>
        <taxon>Bacillota</taxon>
        <taxon>Bacilli</taxon>
        <taxon>Lactobacillales</taxon>
        <taxon>Lactobacillaceae</taxon>
        <taxon>Lentilactobacillus</taxon>
    </lineage>
</organism>
<dbReference type="PATRIC" id="fig|797515.3.peg.1382"/>
<sequence length="144" mass="16283">MKNEEKKVIYWAIISMAIFLLVNWLLTLPVMQLNQRVVLSEAWQVTFIALAFYAASILLAVLKVRISYYLMAVVVAIYTVGLVGMLTTMFTGSSANILIRLAVAALSAFGIIVNLYWYGLAFKLRSVLQTAMIKKRMKNKQLKK</sequence>
<evidence type="ECO:0000256" key="1">
    <source>
        <dbReference type="SAM" id="Phobius"/>
    </source>
</evidence>
<dbReference type="HOGENOM" id="CLU_1784392_0_0_9"/>
<accession>G9ZP39</accession>
<evidence type="ECO:0008006" key="4">
    <source>
        <dbReference type="Google" id="ProtNLM"/>
    </source>
</evidence>
<name>G9ZP39_9LACO</name>
<reference evidence="2 3" key="1">
    <citation type="submission" date="2011-09" db="EMBL/GenBank/DDBJ databases">
        <authorList>
            <person name="Weinstock G."/>
            <person name="Sodergren E."/>
            <person name="Clifton S."/>
            <person name="Fulton L."/>
            <person name="Fulton B."/>
            <person name="Courtney L."/>
            <person name="Fronick C."/>
            <person name="Harrison M."/>
            <person name="Strong C."/>
            <person name="Farmer C."/>
            <person name="Delahaunty K."/>
            <person name="Markovic C."/>
            <person name="Hall O."/>
            <person name="Minx P."/>
            <person name="Tomlinson C."/>
            <person name="Mitreva M."/>
            <person name="Hou S."/>
            <person name="Chen J."/>
            <person name="Wollam A."/>
            <person name="Pepin K.H."/>
            <person name="Johnson M."/>
            <person name="Bhonagiri V."/>
            <person name="Zhang X."/>
            <person name="Suruliraj S."/>
            <person name="Warren W."/>
            <person name="Chinwalla A."/>
            <person name="Mardis E.R."/>
            <person name="Wilson R.K."/>
        </authorList>
    </citation>
    <scope>NUCLEOTIDE SEQUENCE [LARGE SCALE GENOMIC DNA]</scope>
    <source>
        <strain evidence="2 3">F0439</strain>
    </source>
</reference>
<evidence type="ECO:0000313" key="3">
    <source>
        <dbReference type="Proteomes" id="UP000004625"/>
    </source>
</evidence>
<keyword evidence="1" id="KW-1133">Transmembrane helix</keyword>
<proteinExistence type="predicted"/>
<comment type="caution">
    <text evidence="2">The sequence shown here is derived from an EMBL/GenBank/DDBJ whole genome shotgun (WGS) entry which is preliminary data.</text>
</comment>
<keyword evidence="1" id="KW-0472">Membrane</keyword>
<gene>
    <name evidence="2" type="ORF">HMPREF9103_01493</name>
</gene>
<dbReference type="Proteomes" id="UP000004625">
    <property type="component" value="Unassembled WGS sequence"/>
</dbReference>
<keyword evidence="1" id="KW-0812">Transmembrane</keyword>